<dbReference type="AlphaFoldDB" id="A0A645HLX6"/>
<dbReference type="EMBL" id="VSSQ01091587">
    <property type="protein sequence ID" value="MPN37104.1"/>
    <property type="molecule type" value="Genomic_DNA"/>
</dbReference>
<protein>
    <submittedName>
        <fullName evidence="1">Uncharacterized protein</fullName>
    </submittedName>
</protein>
<reference evidence="1" key="1">
    <citation type="submission" date="2019-08" db="EMBL/GenBank/DDBJ databases">
        <authorList>
            <person name="Kucharzyk K."/>
            <person name="Murdoch R.W."/>
            <person name="Higgins S."/>
            <person name="Loffler F."/>
        </authorList>
    </citation>
    <scope>NUCLEOTIDE SEQUENCE</scope>
</reference>
<evidence type="ECO:0000313" key="1">
    <source>
        <dbReference type="EMBL" id="MPN37104.1"/>
    </source>
</evidence>
<dbReference type="NCBIfam" id="TIGR01873">
    <property type="entry name" value="cas_CT1978"/>
    <property type="match status" value="1"/>
</dbReference>
<organism evidence="1">
    <name type="scientific">bioreactor metagenome</name>
    <dbReference type="NCBI Taxonomy" id="1076179"/>
    <lineage>
        <taxon>unclassified sequences</taxon>
        <taxon>metagenomes</taxon>
        <taxon>ecological metagenomes</taxon>
    </lineage>
</organism>
<name>A0A645HLX6_9ZZZZ</name>
<sequence>MVVVIANDLPPAVRGRMKLWFVEPRANVFVAGIKDSVAEKVINYLFDSCPPNSGLLVMQRITKPPYYKIWGLGDTKKSIALVDGMQLIFERLEQDKQ</sequence>
<dbReference type="Gene3D" id="3.30.70.240">
    <property type="match status" value="1"/>
</dbReference>
<dbReference type="Pfam" id="PF09707">
    <property type="entry name" value="Cas_Cas2CT1978"/>
    <property type="match status" value="1"/>
</dbReference>
<comment type="caution">
    <text evidence="1">The sequence shown here is derived from an EMBL/GenBank/DDBJ whole genome shotgun (WGS) entry which is preliminary data.</text>
</comment>
<gene>
    <name evidence="1" type="ORF">SDC9_184620</name>
</gene>
<accession>A0A645HLX6</accession>
<proteinExistence type="predicted"/>
<dbReference type="InterPro" id="IPR010152">
    <property type="entry name" value="CRISPR-assoc_prot_Cas2_sub"/>
</dbReference>